<sequence length="390" mass="44525">METFTFFVAGGEKIHVPRAPLIEHSAYFRKLIEEDPTCHLLEFRNASYESAEAVVNIVAYLDDTFFWEIIISSRRYRKKGIRRGDATADSFLRRLLSLLELCHSVELYWYGALCAKELAEHIVTPAAVMKVLPLCLRWESSDPTEGTAHLLRACLVRVPSKWEGPSEERAWRDLCRRYPSLQADRTALNANKTPQKGRRENTRPQSLPSHETSIAVSDHSPSLREREDRSEEELVRQLEEELRAQAARQATALREAHERGVSNLKDVTETGKSEIAALQQEVHALERQLEEEQSLYTTYNREADTLDSAKQQARAYRLALQAAEEELRQIKWDSRTVEGLERHLDSLIGSTEGKCQELEAAIADALESKRSILQETDGVTQRLDAWNDVV</sequence>
<feature type="region of interest" description="Disordered" evidence="2">
    <location>
        <begin position="185"/>
        <end position="231"/>
    </location>
</feature>
<feature type="compositionally biased region" description="Polar residues" evidence="2">
    <location>
        <begin position="203"/>
        <end position="215"/>
    </location>
</feature>
<accession>A0A7G2CRB1</accession>
<dbReference type="VEuPathDB" id="TriTrypDB:ADEAN_000990200"/>
<reference evidence="3 4" key="1">
    <citation type="submission" date="2020-08" db="EMBL/GenBank/DDBJ databases">
        <authorList>
            <person name="Newling K."/>
            <person name="Davey J."/>
            <person name="Forrester S."/>
        </authorList>
    </citation>
    <scope>NUCLEOTIDE SEQUENCE [LARGE SCALE GENOMIC DNA]</scope>
    <source>
        <strain evidence="4">Crithidia deanei Carvalho (ATCC PRA-265)</strain>
    </source>
</reference>
<keyword evidence="1" id="KW-0175">Coiled coil</keyword>
<gene>
    <name evidence="3" type="ORF">ADEAN_000990200</name>
</gene>
<protein>
    <submittedName>
        <fullName evidence="3">Uncharacterized protein</fullName>
    </submittedName>
</protein>
<dbReference type="EMBL" id="LR877169">
    <property type="protein sequence ID" value="CAD2222358.1"/>
    <property type="molecule type" value="Genomic_DNA"/>
</dbReference>
<dbReference type="Proteomes" id="UP000515908">
    <property type="component" value="Chromosome 25"/>
</dbReference>
<organism evidence="3 4">
    <name type="scientific">Angomonas deanei</name>
    <dbReference type="NCBI Taxonomy" id="59799"/>
    <lineage>
        <taxon>Eukaryota</taxon>
        <taxon>Discoba</taxon>
        <taxon>Euglenozoa</taxon>
        <taxon>Kinetoplastea</taxon>
        <taxon>Metakinetoplastina</taxon>
        <taxon>Trypanosomatida</taxon>
        <taxon>Trypanosomatidae</taxon>
        <taxon>Strigomonadinae</taxon>
        <taxon>Angomonas</taxon>
    </lineage>
</organism>
<name>A0A7G2CRB1_9TRYP</name>
<dbReference type="AlphaFoldDB" id="A0A7G2CRB1"/>
<evidence type="ECO:0000256" key="2">
    <source>
        <dbReference type="SAM" id="MobiDB-lite"/>
    </source>
</evidence>
<evidence type="ECO:0000256" key="1">
    <source>
        <dbReference type="SAM" id="Coils"/>
    </source>
</evidence>
<keyword evidence="4" id="KW-1185">Reference proteome</keyword>
<evidence type="ECO:0000313" key="3">
    <source>
        <dbReference type="EMBL" id="CAD2222358.1"/>
    </source>
</evidence>
<feature type="coiled-coil region" evidence="1">
    <location>
        <begin position="235"/>
        <end position="375"/>
    </location>
</feature>
<proteinExistence type="predicted"/>
<evidence type="ECO:0000313" key="4">
    <source>
        <dbReference type="Proteomes" id="UP000515908"/>
    </source>
</evidence>
<feature type="compositionally biased region" description="Basic and acidic residues" evidence="2">
    <location>
        <begin position="221"/>
        <end position="231"/>
    </location>
</feature>